<evidence type="ECO:0000313" key="2">
    <source>
        <dbReference type="Proteomes" id="UP001177021"/>
    </source>
</evidence>
<dbReference type="EMBL" id="CASHSV030000823">
    <property type="protein sequence ID" value="CAJ2676824.1"/>
    <property type="molecule type" value="Genomic_DNA"/>
</dbReference>
<name>A0ACB0M8V3_TRIPR</name>
<comment type="caution">
    <text evidence="1">The sequence shown here is derived from an EMBL/GenBank/DDBJ whole genome shotgun (WGS) entry which is preliminary data.</text>
</comment>
<dbReference type="Proteomes" id="UP001177021">
    <property type="component" value="Unassembled WGS sequence"/>
</dbReference>
<accession>A0ACB0M8V3</accession>
<organism evidence="1 2">
    <name type="scientific">Trifolium pratense</name>
    <name type="common">Red clover</name>
    <dbReference type="NCBI Taxonomy" id="57577"/>
    <lineage>
        <taxon>Eukaryota</taxon>
        <taxon>Viridiplantae</taxon>
        <taxon>Streptophyta</taxon>
        <taxon>Embryophyta</taxon>
        <taxon>Tracheophyta</taxon>
        <taxon>Spermatophyta</taxon>
        <taxon>Magnoliopsida</taxon>
        <taxon>eudicotyledons</taxon>
        <taxon>Gunneridae</taxon>
        <taxon>Pentapetalae</taxon>
        <taxon>rosids</taxon>
        <taxon>fabids</taxon>
        <taxon>Fabales</taxon>
        <taxon>Fabaceae</taxon>
        <taxon>Papilionoideae</taxon>
        <taxon>50 kb inversion clade</taxon>
        <taxon>NPAAA clade</taxon>
        <taxon>Hologalegina</taxon>
        <taxon>IRL clade</taxon>
        <taxon>Trifolieae</taxon>
        <taxon>Trifolium</taxon>
    </lineage>
</organism>
<sequence length="372" mass="42081">MAPSITSNVSPLKSENEDKKIIDFKSLHEEAIVPKEFIWPSEDLVEGSKEELNVPIIDLEATFNGDDVALASTAEIVREACMKHGFFLVTNHGVDENLINDTYQEFVSLFKLPLSRKLSAMGSPWGYSGAHASRFSTSLPWKEIFTFQYKHYDESETQIVDFFTSILGDDHQHAGLVLQKYCEAMKKLSGVILELLAISLGVDREHYKKFFEDAESMMRCNSYPPCSGLNVGTLGTGPHCDPTSVTLLFQDQVGGLEAFVDNKWLAIRPQPNTYVINIGDTFKALTNGIYKSCLHRVLANKEMDRKTLAFFLCPKKDKTVRAPDNILGRQESRNYPDFTWSQLFEFTQKKHRADPNTLPDFVSWLNSNQSNN</sequence>
<keyword evidence="2" id="KW-1185">Reference proteome</keyword>
<protein>
    <submittedName>
        <fullName evidence="1">Uncharacterized protein</fullName>
    </submittedName>
</protein>
<reference evidence="1" key="1">
    <citation type="submission" date="2023-10" db="EMBL/GenBank/DDBJ databases">
        <authorList>
            <person name="Rodriguez Cubillos JULIANA M."/>
            <person name="De Vega J."/>
        </authorList>
    </citation>
    <scope>NUCLEOTIDE SEQUENCE</scope>
</reference>
<proteinExistence type="predicted"/>
<gene>
    <name evidence="1" type="ORF">MILVUS5_LOCUS39465</name>
</gene>
<evidence type="ECO:0000313" key="1">
    <source>
        <dbReference type="EMBL" id="CAJ2676824.1"/>
    </source>
</evidence>